<dbReference type="PANTHER" id="PTHR33337:SF31">
    <property type="entry name" value="DUF636 DOMAIN PROTEIN (AFU_ORTHOLOGUE AFUA_2G12650)"/>
    <property type="match status" value="1"/>
</dbReference>
<name>A0ABR0E2P8_ZASCE</name>
<dbReference type="SUPFAM" id="SSF51316">
    <property type="entry name" value="Mss4-like"/>
    <property type="match status" value="2"/>
</dbReference>
<dbReference type="PANTHER" id="PTHR33337">
    <property type="entry name" value="GFA DOMAIN-CONTAINING PROTEIN"/>
    <property type="match status" value="1"/>
</dbReference>
<keyword evidence="4" id="KW-0456">Lyase</keyword>
<evidence type="ECO:0000313" key="6">
    <source>
        <dbReference type="EMBL" id="KAK4495687.1"/>
    </source>
</evidence>
<evidence type="ECO:0000256" key="1">
    <source>
        <dbReference type="ARBA" id="ARBA00005495"/>
    </source>
</evidence>
<dbReference type="InterPro" id="IPR006913">
    <property type="entry name" value="CENP-V/GFA"/>
</dbReference>
<dbReference type="Pfam" id="PF04828">
    <property type="entry name" value="GFA"/>
    <property type="match status" value="2"/>
</dbReference>
<keyword evidence="3" id="KW-0862">Zinc</keyword>
<evidence type="ECO:0000313" key="7">
    <source>
        <dbReference type="Proteomes" id="UP001305779"/>
    </source>
</evidence>
<accession>A0ABR0E2P8</accession>
<sequence>MPPPSVVKSQSQLPDSAAGKTILKASCLCGTANHEVTLSKNDLPLKGYMCHCTSCRRMTGAQCLTVVFCPEYYQPAQSVLDKMTPYVFTKRIIQYFCSTCGCQMLARCLENGDDPNSTVTWDVATGTLERIEDIVDWQGHEHLQDTLDGGFADFLTEINGKKLERWPAHYGKHEQVPPGWSSTSRSNSKANPEDKLHCTCRCRGVEFYLSRPSARSALAEKYWPKEPPVDISNEQLSPENEILYMRDNNTKFLAGLCSCNSCRLAAGIEIVTWAFLPTFQITQDKEGKIPWSGDFGTLKRYESSPGCHRYFCSRCGAFVFYDAEDRQFLKDVAFGLIDAPEGSRAESWFGWRTSRLGYRDDDIPRAESFVLAIEKGLREWEASRPGPDLSGGSGSGGAL</sequence>
<dbReference type="InterPro" id="IPR011057">
    <property type="entry name" value="Mss4-like_sf"/>
</dbReference>
<keyword evidence="7" id="KW-1185">Reference proteome</keyword>
<evidence type="ECO:0000256" key="2">
    <source>
        <dbReference type="ARBA" id="ARBA00022723"/>
    </source>
</evidence>
<keyword evidence="2" id="KW-0479">Metal-binding</keyword>
<evidence type="ECO:0000256" key="3">
    <source>
        <dbReference type="ARBA" id="ARBA00022833"/>
    </source>
</evidence>
<dbReference type="EMBL" id="JAXOVC010000011">
    <property type="protein sequence ID" value="KAK4495687.1"/>
    <property type="molecule type" value="Genomic_DNA"/>
</dbReference>
<feature type="domain" description="CENP-V/GFA" evidence="5">
    <location>
        <begin position="23"/>
        <end position="138"/>
    </location>
</feature>
<dbReference type="PROSITE" id="PS51891">
    <property type="entry name" value="CENP_V_GFA"/>
    <property type="match status" value="1"/>
</dbReference>
<proteinExistence type="inferred from homology"/>
<comment type="similarity">
    <text evidence="1">Belongs to the Gfa family.</text>
</comment>
<reference evidence="6 7" key="1">
    <citation type="journal article" date="2023" name="G3 (Bethesda)">
        <title>A chromosome-level genome assembly of Zasmidium syzygii isolated from banana leaves.</title>
        <authorList>
            <person name="van Westerhoven A.C."/>
            <person name="Mehrabi R."/>
            <person name="Talebi R."/>
            <person name="Steentjes M.B.F."/>
            <person name="Corcolon B."/>
            <person name="Chong P.A."/>
            <person name="Kema G.H.J."/>
            <person name="Seidl M.F."/>
        </authorList>
    </citation>
    <scope>NUCLEOTIDE SEQUENCE [LARGE SCALE GENOMIC DNA]</scope>
    <source>
        <strain evidence="6 7">P124</strain>
    </source>
</reference>
<evidence type="ECO:0000259" key="5">
    <source>
        <dbReference type="PROSITE" id="PS51891"/>
    </source>
</evidence>
<comment type="caution">
    <text evidence="6">The sequence shown here is derived from an EMBL/GenBank/DDBJ whole genome shotgun (WGS) entry which is preliminary data.</text>
</comment>
<dbReference type="Proteomes" id="UP001305779">
    <property type="component" value="Unassembled WGS sequence"/>
</dbReference>
<organism evidence="6 7">
    <name type="scientific">Zasmidium cellare</name>
    <name type="common">Wine cellar mold</name>
    <name type="synonym">Racodium cellare</name>
    <dbReference type="NCBI Taxonomy" id="395010"/>
    <lineage>
        <taxon>Eukaryota</taxon>
        <taxon>Fungi</taxon>
        <taxon>Dikarya</taxon>
        <taxon>Ascomycota</taxon>
        <taxon>Pezizomycotina</taxon>
        <taxon>Dothideomycetes</taxon>
        <taxon>Dothideomycetidae</taxon>
        <taxon>Mycosphaerellales</taxon>
        <taxon>Mycosphaerellaceae</taxon>
        <taxon>Zasmidium</taxon>
    </lineage>
</organism>
<evidence type="ECO:0000256" key="4">
    <source>
        <dbReference type="ARBA" id="ARBA00023239"/>
    </source>
</evidence>
<protein>
    <recommendedName>
        <fullName evidence="5">CENP-V/GFA domain-containing protein</fullName>
    </recommendedName>
</protein>
<dbReference type="Gene3D" id="3.90.1590.10">
    <property type="entry name" value="glutathione-dependent formaldehyde- activating enzyme (gfa)"/>
    <property type="match status" value="2"/>
</dbReference>
<gene>
    <name evidence="6" type="ORF">PRZ48_012955</name>
</gene>